<proteinExistence type="predicted"/>
<gene>
    <name evidence="3" type="ORF">UQ64_17610</name>
</gene>
<reference evidence="3 4" key="1">
    <citation type="journal article" date="2015" name="Int. Biodeterior. Biodegradation">
        <title>Physiological and genetic screening methods for the isolation of methyl tert-butyl ether-degrading bacteria for bioremediation purposes.</title>
        <authorList>
            <person name="Guisado I.M."/>
            <person name="Purswani J."/>
            <person name="Gonzalez Lopez J."/>
            <person name="Pozo C."/>
        </authorList>
    </citation>
    <scope>NUCLEOTIDE SEQUENCE [LARGE SCALE GENOMIC DNA]</scope>
    <source>
        <strain evidence="3 4">SH7</strain>
    </source>
</reference>
<keyword evidence="4" id="KW-1185">Reference proteome</keyword>
<dbReference type="Proteomes" id="UP000054709">
    <property type="component" value="Unassembled WGS sequence"/>
</dbReference>
<evidence type="ECO:0000256" key="1">
    <source>
        <dbReference type="SAM" id="MobiDB-lite"/>
    </source>
</evidence>
<evidence type="ECO:0000313" key="3">
    <source>
        <dbReference type="EMBL" id="KTD85912.1"/>
    </source>
</evidence>
<dbReference type="PANTHER" id="PTHR43649:SF12">
    <property type="entry name" value="DIACETYLCHITOBIOSE BINDING PROTEIN DASA"/>
    <property type="match status" value="1"/>
</dbReference>
<comment type="caution">
    <text evidence="3">The sequence shown here is derived from an EMBL/GenBank/DDBJ whole genome shotgun (WGS) entry which is preliminary data.</text>
</comment>
<feature type="chain" id="PRO_5038530454" evidence="2">
    <location>
        <begin position="20"/>
        <end position="558"/>
    </location>
</feature>
<dbReference type="PROSITE" id="PS51257">
    <property type="entry name" value="PROKAR_LIPOPROTEIN"/>
    <property type="match status" value="1"/>
</dbReference>
<name>A0A0W1AX89_9BACL</name>
<dbReference type="EMBL" id="LCZJ02000025">
    <property type="protein sequence ID" value="KTD85912.1"/>
    <property type="molecule type" value="Genomic_DNA"/>
</dbReference>
<dbReference type="AlphaFoldDB" id="A0A0W1AX89"/>
<sequence>MKKTLMVVLALMLVLSTLAACSKNNNGGNEAQATPTATESASTDPVAQSNEFGWELPKKTIEFSYYAGQANPDKAEKNAKQLQQYILDKFNVKINKLVYDVKRDERQNLMLVSNDYPEVIAGMDEATVSKWVAQGKAIELGQFIDKYAPHIKEQLGDLYKTYLTDGKLYALPSYWGLLPIPDYAAHMRYDYLNELGNPTFETADQFYDILKQMQAKHPKNDKGEKTYALSAYAPVTTNTVPTLAGIWGLKEGYKVTPEGVMTHWVNTPEGLELTKFMNKIFRDGLLDPDSFINKYENMKAKMSTDRVMGYVGAWWIGWNAGHELWQKADTKWTEDKRFMQYALKAPNAEHSYMSGKNARSGNMTIITDKAKNPEDIVKWLDFSMTDIGTRLIGWGVPNTDKSTWKFEKDQPSFVDAAKQAILDSTFDYDAGELIGMDQLNLVSPDGTMKDDGKSTYWYDQNFNEEAKWKKMLNDNLKDTIYDNTFGNIPILANNPLAVTDKQITDLLETLWSKAVMSKTEEESVANFKAMQDKLNAAGLNKIEQFKSEEYQRRLKDWK</sequence>
<evidence type="ECO:0000313" key="4">
    <source>
        <dbReference type="Proteomes" id="UP000054709"/>
    </source>
</evidence>
<accession>A0A0W1AX89</accession>
<dbReference type="PANTHER" id="PTHR43649">
    <property type="entry name" value="ARABINOSE-BINDING PROTEIN-RELATED"/>
    <property type="match status" value="1"/>
</dbReference>
<dbReference type="OrthoDB" id="3235892at2"/>
<feature type="region of interest" description="Disordered" evidence="1">
    <location>
        <begin position="28"/>
        <end position="48"/>
    </location>
</feature>
<dbReference type="RefSeq" id="WP_060624186.1">
    <property type="nucleotide sequence ID" value="NZ_LCZJ02000025.1"/>
</dbReference>
<feature type="signal peptide" evidence="2">
    <location>
        <begin position="1"/>
        <end position="19"/>
    </location>
</feature>
<protein>
    <submittedName>
        <fullName evidence="3">Sugar ABC transporter substrate-binding protein</fullName>
    </submittedName>
</protein>
<dbReference type="Gene3D" id="3.40.190.10">
    <property type="entry name" value="Periplasmic binding protein-like II"/>
    <property type="match status" value="2"/>
</dbReference>
<organism evidence="3 4">
    <name type="scientific">Paenibacillus etheri</name>
    <dbReference type="NCBI Taxonomy" id="1306852"/>
    <lineage>
        <taxon>Bacteria</taxon>
        <taxon>Bacillati</taxon>
        <taxon>Bacillota</taxon>
        <taxon>Bacilli</taxon>
        <taxon>Bacillales</taxon>
        <taxon>Paenibacillaceae</taxon>
        <taxon>Paenibacillus</taxon>
    </lineage>
</organism>
<keyword evidence="2" id="KW-0732">Signal</keyword>
<evidence type="ECO:0000256" key="2">
    <source>
        <dbReference type="SAM" id="SignalP"/>
    </source>
</evidence>
<dbReference type="InterPro" id="IPR050490">
    <property type="entry name" value="Bact_solute-bd_prot1"/>
</dbReference>
<dbReference type="SUPFAM" id="SSF53850">
    <property type="entry name" value="Periplasmic binding protein-like II"/>
    <property type="match status" value="1"/>
</dbReference>